<evidence type="ECO:0000259" key="3">
    <source>
        <dbReference type="Pfam" id="PF23543"/>
    </source>
</evidence>
<organism evidence="4 5">
    <name type="scientific">Xanthocytophaga flava</name>
    <dbReference type="NCBI Taxonomy" id="3048013"/>
    <lineage>
        <taxon>Bacteria</taxon>
        <taxon>Pseudomonadati</taxon>
        <taxon>Bacteroidota</taxon>
        <taxon>Cytophagia</taxon>
        <taxon>Cytophagales</taxon>
        <taxon>Rhodocytophagaceae</taxon>
        <taxon>Xanthocytophaga</taxon>
    </lineage>
</organism>
<feature type="transmembrane region" description="Helical" evidence="1">
    <location>
        <begin position="128"/>
        <end position="146"/>
    </location>
</feature>
<name>A0ABT7CMC0_9BACT</name>
<dbReference type="Proteomes" id="UP001228581">
    <property type="component" value="Unassembled WGS sequence"/>
</dbReference>
<dbReference type="RefSeq" id="WP_313998434.1">
    <property type="nucleotide sequence ID" value="NZ_JASJOT010000011.1"/>
</dbReference>
<dbReference type="InterPro" id="IPR046510">
    <property type="entry name" value="DUF6688_N"/>
</dbReference>
<evidence type="ECO:0000259" key="2">
    <source>
        <dbReference type="Pfam" id="PF20394"/>
    </source>
</evidence>
<feature type="transmembrane region" description="Helical" evidence="1">
    <location>
        <begin position="75"/>
        <end position="92"/>
    </location>
</feature>
<evidence type="ECO:0008006" key="6">
    <source>
        <dbReference type="Google" id="ProtNLM"/>
    </source>
</evidence>
<dbReference type="EMBL" id="JASJOT010000011">
    <property type="protein sequence ID" value="MDJ1494888.1"/>
    <property type="molecule type" value="Genomic_DNA"/>
</dbReference>
<comment type="caution">
    <text evidence="4">The sequence shown here is derived from an EMBL/GenBank/DDBJ whole genome shotgun (WGS) entry which is preliminary data.</text>
</comment>
<keyword evidence="5" id="KW-1185">Reference proteome</keyword>
<protein>
    <recommendedName>
        <fullName evidence="6">Beta-carotene 15,15'-monooxygenase</fullName>
    </recommendedName>
</protein>
<dbReference type="InterPro" id="IPR056491">
    <property type="entry name" value="DUF6688_C"/>
</dbReference>
<keyword evidence="1" id="KW-0812">Transmembrane</keyword>
<proteinExistence type="predicted"/>
<feature type="transmembrane region" description="Helical" evidence="1">
    <location>
        <begin position="6"/>
        <end position="23"/>
    </location>
</feature>
<accession>A0ABT7CMC0</accession>
<feature type="transmembrane region" description="Helical" evidence="1">
    <location>
        <begin position="104"/>
        <end position="122"/>
    </location>
</feature>
<feature type="domain" description="DUF6688" evidence="3">
    <location>
        <begin position="237"/>
        <end position="350"/>
    </location>
</feature>
<feature type="transmembrane region" description="Helical" evidence="1">
    <location>
        <begin position="183"/>
        <end position="204"/>
    </location>
</feature>
<dbReference type="Pfam" id="PF20394">
    <property type="entry name" value="DUF6688"/>
    <property type="match status" value="1"/>
</dbReference>
<evidence type="ECO:0000313" key="4">
    <source>
        <dbReference type="EMBL" id="MDJ1494888.1"/>
    </source>
</evidence>
<evidence type="ECO:0000313" key="5">
    <source>
        <dbReference type="Proteomes" id="UP001228581"/>
    </source>
</evidence>
<feature type="transmembrane region" description="Helical" evidence="1">
    <location>
        <begin position="32"/>
        <end position="52"/>
    </location>
</feature>
<dbReference type="Pfam" id="PF23543">
    <property type="entry name" value="DUF6688_C"/>
    <property type="match status" value="1"/>
</dbReference>
<keyword evidence="1" id="KW-0472">Membrane</keyword>
<gene>
    <name evidence="4" type="ORF">QNI19_18260</name>
</gene>
<keyword evidence="1" id="KW-1133">Transmembrane helix</keyword>
<feature type="domain" description="DUF6688" evidence="2">
    <location>
        <begin position="4"/>
        <end position="225"/>
    </location>
</feature>
<sequence length="361" mass="41742">MIGFIILFSIPSLFLVGEIWYLIRKESFIATLLIRILEIISMVCIPLLYILVMDLLSGNDCCGDISATFSPEHRLSIYFLIILCLIAYFYSSYRTHIAPPIQEVTVNILLLVAIVLNILMLFHLREAWLGPIGNLPVILLCIRMLIKNHQLFLNYAQTINSKPMHGFEKIIWKFLSIQLLSKVPVLLVLSLPFLVILSAILLLFGQQPDSFIRAFTDTYKHGFSELDYMCYNVSCGGHFLCSVAAKGHPELVKPQRLGIRQNATILCNRQLLVANAFEELIQEKMPATHRRIRRGYNKVGDVVHTYYDIFNNRYVADTIYILMKPLEWFFVAILYTFDLKPENRIAQQYLSLDHRRQLNQH</sequence>
<evidence type="ECO:0000256" key="1">
    <source>
        <dbReference type="SAM" id="Phobius"/>
    </source>
</evidence>
<reference evidence="4 5" key="1">
    <citation type="submission" date="2023-05" db="EMBL/GenBank/DDBJ databases">
        <authorList>
            <person name="Zhang X."/>
        </authorList>
    </citation>
    <scope>NUCLEOTIDE SEQUENCE [LARGE SCALE GENOMIC DNA]</scope>
    <source>
        <strain evidence="4 5">DM2B3-1</strain>
    </source>
</reference>